<keyword evidence="3" id="KW-1185">Reference proteome</keyword>
<sequence>MNATSFLTNISRNLQSLETQIKSISTVATTSDESKIKLEEIQKSISDIKTLIQQQQNSFKQHSEMVEQHINQLKLNQNGILSKLNEVLFKIESSVNQNCTLTKSKQKKTINNLHGTSSESDDANNNKANPYDSAPTLVALIRSKIKENEQNDEDSDGSIEEEFMFDYSKHFTHKANRKILKSYVLFYMNEYESRGENFSKYRYC</sequence>
<feature type="region of interest" description="Disordered" evidence="1">
    <location>
        <begin position="110"/>
        <end position="131"/>
    </location>
</feature>
<name>A0A2I1HHW1_9GLOM</name>
<feature type="compositionally biased region" description="Polar residues" evidence="1">
    <location>
        <begin position="110"/>
        <end position="128"/>
    </location>
</feature>
<reference evidence="2 3" key="1">
    <citation type="submission" date="2015-10" db="EMBL/GenBank/DDBJ databases">
        <title>Genome analyses suggest a sexual origin of heterokaryosis in a supposedly ancient asexual fungus.</title>
        <authorList>
            <person name="Ropars J."/>
            <person name="Sedzielewska K."/>
            <person name="Noel J."/>
            <person name="Charron P."/>
            <person name="Farinelli L."/>
            <person name="Marton T."/>
            <person name="Kruger M."/>
            <person name="Pelin A."/>
            <person name="Brachmann A."/>
            <person name="Corradi N."/>
        </authorList>
    </citation>
    <scope>NUCLEOTIDE SEQUENCE [LARGE SCALE GENOMIC DNA]</scope>
    <source>
        <strain evidence="2 3">A4</strain>
    </source>
</reference>
<dbReference type="AlphaFoldDB" id="A0A2I1HHW1"/>
<protein>
    <submittedName>
        <fullName evidence="2">Uncharacterized protein</fullName>
    </submittedName>
</protein>
<proteinExistence type="predicted"/>
<gene>
    <name evidence="2" type="ORF">RhiirA4_480412</name>
</gene>
<evidence type="ECO:0000313" key="2">
    <source>
        <dbReference type="EMBL" id="PKY58473.1"/>
    </source>
</evidence>
<accession>A0A2I1HHW1</accession>
<dbReference type="EMBL" id="LLXI01003028">
    <property type="protein sequence ID" value="PKY58473.1"/>
    <property type="molecule type" value="Genomic_DNA"/>
</dbReference>
<evidence type="ECO:0000313" key="3">
    <source>
        <dbReference type="Proteomes" id="UP000234323"/>
    </source>
</evidence>
<comment type="caution">
    <text evidence="2">The sequence shown here is derived from an EMBL/GenBank/DDBJ whole genome shotgun (WGS) entry which is preliminary data.</text>
</comment>
<organism evidence="2 3">
    <name type="scientific">Rhizophagus irregularis</name>
    <dbReference type="NCBI Taxonomy" id="588596"/>
    <lineage>
        <taxon>Eukaryota</taxon>
        <taxon>Fungi</taxon>
        <taxon>Fungi incertae sedis</taxon>
        <taxon>Mucoromycota</taxon>
        <taxon>Glomeromycotina</taxon>
        <taxon>Glomeromycetes</taxon>
        <taxon>Glomerales</taxon>
        <taxon>Glomeraceae</taxon>
        <taxon>Rhizophagus</taxon>
    </lineage>
</organism>
<dbReference type="Proteomes" id="UP000234323">
    <property type="component" value="Unassembled WGS sequence"/>
</dbReference>
<evidence type="ECO:0000256" key="1">
    <source>
        <dbReference type="SAM" id="MobiDB-lite"/>
    </source>
</evidence>
<dbReference type="VEuPathDB" id="FungiDB:FUN_020317"/>
<dbReference type="VEuPathDB" id="FungiDB:RhiirFUN_001917"/>